<protein>
    <submittedName>
        <fullName evidence="3">DegV family protein</fullName>
    </submittedName>
</protein>
<gene>
    <name evidence="3" type="ORF">P4S50_03765</name>
</gene>
<dbReference type="PANTHER" id="PTHR33434">
    <property type="entry name" value="DEGV DOMAIN-CONTAINING PROTEIN DR_1986-RELATED"/>
    <property type="match status" value="1"/>
</dbReference>
<dbReference type="PROSITE" id="PS51482">
    <property type="entry name" value="DEGV"/>
    <property type="match status" value="1"/>
</dbReference>
<dbReference type="InterPro" id="IPR050270">
    <property type="entry name" value="DegV_domain_contain"/>
</dbReference>
<dbReference type="Proteomes" id="UP001222800">
    <property type="component" value="Chromosome"/>
</dbReference>
<proteinExistence type="predicted"/>
<dbReference type="InterPro" id="IPR003797">
    <property type="entry name" value="DegV"/>
</dbReference>
<dbReference type="PANTHER" id="PTHR33434:SF3">
    <property type="entry name" value="DEGV DOMAIN-CONTAINING PROTEIN YITS"/>
    <property type="match status" value="1"/>
</dbReference>
<dbReference type="InterPro" id="IPR043168">
    <property type="entry name" value="DegV_C"/>
</dbReference>
<evidence type="ECO:0000313" key="4">
    <source>
        <dbReference type="Proteomes" id="UP001222800"/>
    </source>
</evidence>
<accession>A0ABY8EHG0</accession>
<evidence type="ECO:0000313" key="3">
    <source>
        <dbReference type="EMBL" id="WFD11204.1"/>
    </source>
</evidence>
<dbReference type="Gene3D" id="3.40.50.10170">
    <property type="match status" value="1"/>
</dbReference>
<keyword evidence="4" id="KW-1185">Reference proteome</keyword>
<dbReference type="SUPFAM" id="SSF82549">
    <property type="entry name" value="DAK1/DegV-like"/>
    <property type="match status" value="1"/>
</dbReference>
<evidence type="ECO:0000256" key="1">
    <source>
        <dbReference type="ARBA" id="ARBA00003238"/>
    </source>
</evidence>
<name>A0ABY8EHG0_9FIRM</name>
<reference evidence="3 4" key="1">
    <citation type="submission" date="2023-03" db="EMBL/GenBank/DDBJ databases">
        <title>Complete genome sequence of Tepidibacter sp. SWIR-1, isolated from a deep-sea hydrothermal vent.</title>
        <authorList>
            <person name="Li X."/>
        </authorList>
    </citation>
    <scope>NUCLEOTIDE SEQUENCE [LARGE SCALE GENOMIC DNA]</scope>
    <source>
        <strain evidence="3 4">SWIR-1</strain>
    </source>
</reference>
<dbReference type="Pfam" id="PF02645">
    <property type="entry name" value="DegV"/>
    <property type="match status" value="1"/>
</dbReference>
<organism evidence="3 4">
    <name type="scientific">Tepidibacter hydrothermalis</name>
    <dbReference type="NCBI Taxonomy" id="3036126"/>
    <lineage>
        <taxon>Bacteria</taxon>
        <taxon>Bacillati</taxon>
        <taxon>Bacillota</taxon>
        <taxon>Clostridia</taxon>
        <taxon>Peptostreptococcales</taxon>
        <taxon>Peptostreptococcaceae</taxon>
        <taxon>Tepidibacter</taxon>
    </lineage>
</organism>
<sequence>MNNIKIITDSSCDLPEYIIKQYNISVIPLNVLFDEDSYLDGVDITKKEFYEKMRKSTNLPKTSSPSPDRFVKEFNCEQDNIIVISLSSGLSSTYNNALIGKNMYLEGGNEKRIEIIDSKNGSMGTGLLVLAASRMIEKGKSIDYIVDKINKEVKKISTYVVLNTIENAAKAGRISSFKEKIVQVLNLKVTVKVEDGLVKIFSKARGDKKSLNKLIDFIENEGINASEKILAICHSNALDKALKFKEMVNNKYNFKEIIISEIGATIGSYSSEGALLISF</sequence>
<keyword evidence="2" id="KW-0446">Lipid-binding</keyword>
<dbReference type="EMBL" id="CP120733">
    <property type="protein sequence ID" value="WFD11204.1"/>
    <property type="molecule type" value="Genomic_DNA"/>
</dbReference>
<comment type="function">
    <text evidence="1">May bind long-chain fatty acids, such as palmitate, and may play a role in lipid transport or fatty acid metabolism.</text>
</comment>
<evidence type="ECO:0000256" key="2">
    <source>
        <dbReference type="ARBA" id="ARBA00023121"/>
    </source>
</evidence>
<dbReference type="NCBIfam" id="TIGR00762">
    <property type="entry name" value="DegV"/>
    <property type="match status" value="1"/>
</dbReference>
<dbReference type="RefSeq" id="WP_277733198.1">
    <property type="nucleotide sequence ID" value="NZ_CP120733.1"/>
</dbReference>
<dbReference type="Gene3D" id="3.30.1180.10">
    <property type="match status" value="1"/>
</dbReference>